<dbReference type="InterPro" id="IPR001273">
    <property type="entry name" value="ArAA_hydroxylase"/>
</dbReference>
<feature type="binding site" evidence="13">
    <location>
        <position position="244"/>
    </location>
    <ligand>
        <name>Fe cation</name>
        <dbReference type="ChEBI" id="CHEBI:24875"/>
    </ligand>
</feature>
<comment type="caution">
    <text evidence="15">The sequence shown here is derived from an EMBL/GenBank/DDBJ whole genome shotgun (WGS) entry which is preliminary data.</text>
</comment>
<evidence type="ECO:0000256" key="3">
    <source>
        <dbReference type="ARBA" id="ARBA00005088"/>
    </source>
</evidence>
<evidence type="ECO:0000256" key="1">
    <source>
        <dbReference type="ARBA" id="ARBA00001060"/>
    </source>
</evidence>
<name>A0A5M6ZH37_9PROT</name>
<evidence type="ECO:0000313" key="16">
    <source>
        <dbReference type="Proteomes" id="UP000325122"/>
    </source>
</evidence>
<dbReference type="InterPro" id="IPR019774">
    <property type="entry name" value="Aromatic-AA_hydroxylase_C"/>
</dbReference>
<feature type="binding site" evidence="13">
    <location>
        <position position="203"/>
    </location>
    <ligand>
        <name>Fe cation</name>
        <dbReference type="ChEBI" id="CHEBI:24875"/>
    </ligand>
</feature>
<dbReference type="Pfam" id="PF00351">
    <property type="entry name" value="Biopterin_H"/>
    <property type="match status" value="2"/>
</dbReference>
<dbReference type="PANTHER" id="PTHR11473:SF24">
    <property type="entry name" value="PHENYLALANINE-4-HYDROXYLASE"/>
    <property type="match status" value="1"/>
</dbReference>
<dbReference type="AlphaFoldDB" id="A0A5M6ZH37"/>
<evidence type="ECO:0000256" key="4">
    <source>
        <dbReference type="ARBA" id="ARBA00009712"/>
    </source>
</evidence>
<dbReference type="PANTHER" id="PTHR11473">
    <property type="entry name" value="AROMATIC AMINO ACID HYDROXYLASE"/>
    <property type="match status" value="1"/>
</dbReference>
<dbReference type="PROSITE" id="PS51410">
    <property type="entry name" value="BH4_AAA_HYDROXYL_2"/>
    <property type="match status" value="1"/>
</dbReference>
<dbReference type="GO" id="GO:0006559">
    <property type="term" value="P:L-phenylalanine catabolic process"/>
    <property type="evidence" value="ECO:0007669"/>
    <property type="project" value="UniProtKB-UniPathway"/>
</dbReference>
<keyword evidence="11" id="KW-0585">Phenylalanine catabolism</keyword>
<dbReference type="InterPro" id="IPR036951">
    <property type="entry name" value="ArAA_hydroxylase_sf"/>
</dbReference>
<dbReference type="GO" id="GO:0004505">
    <property type="term" value="F:phenylalanine 4-monooxygenase activity"/>
    <property type="evidence" value="ECO:0007669"/>
    <property type="project" value="UniProtKB-EC"/>
</dbReference>
<evidence type="ECO:0000256" key="11">
    <source>
        <dbReference type="ARBA" id="ARBA00023232"/>
    </source>
</evidence>
<keyword evidence="8" id="KW-0560">Oxidoreductase</keyword>
<accession>A0A5M6ZH37</accession>
<gene>
    <name evidence="15" type="ORF">F1654_07455</name>
</gene>
<dbReference type="RefSeq" id="WP_150022898.1">
    <property type="nucleotide sequence ID" value="NZ_VWOJ01000002.1"/>
</dbReference>
<evidence type="ECO:0000256" key="7">
    <source>
        <dbReference type="ARBA" id="ARBA00022723"/>
    </source>
</evidence>
<organism evidence="15 16">
    <name type="scientific">Alkalicaulis satelles</name>
    <dbReference type="NCBI Taxonomy" id="2609175"/>
    <lineage>
        <taxon>Bacteria</taxon>
        <taxon>Pseudomonadati</taxon>
        <taxon>Pseudomonadota</taxon>
        <taxon>Alphaproteobacteria</taxon>
        <taxon>Maricaulales</taxon>
        <taxon>Maricaulaceae</taxon>
        <taxon>Alkalicaulis</taxon>
    </lineage>
</organism>
<feature type="domain" description="Biopterin-dependent aromatic amino acid hydroxylase family profile" evidence="14">
    <location>
        <begin position="70"/>
        <end position="368"/>
    </location>
</feature>
<evidence type="ECO:0000256" key="9">
    <source>
        <dbReference type="ARBA" id="ARBA00023004"/>
    </source>
</evidence>
<evidence type="ECO:0000256" key="8">
    <source>
        <dbReference type="ARBA" id="ARBA00023002"/>
    </source>
</evidence>
<comment type="catalytic activity">
    <reaction evidence="1">
        <text>(6R)-L-erythro-5,6,7,8-tetrahydrobiopterin + L-phenylalanine + O2 = (4aS,6R)-4a-hydroxy-L-erythro-5,6,7,8-tetrahydrobiopterin + L-tyrosine</text>
        <dbReference type="Rhea" id="RHEA:20273"/>
        <dbReference type="ChEBI" id="CHEBI:15379"/>
        <dbReference type="ChEBI" id="CHEBI:15642"/>
        <dbReference type="ChEBI" id="CHEBI:58095"/>
        <dbReference type="ChEBI" id="CHEBI:58315"/>
        <dbReference type="ChEBI" id="CHEBI:59560"/>
        <dbReference type="EC" id="1.14.16.1"/>
    </reaction>
</comment>
<dbReference type="PROSITE" id="PS00367">
    <property type="entry name" value="BH4_AAA_HYDROXYL_1"/>
    <property type="match status" value="1"/>
</dbReference>
<dbReference type="Proteomes" id="UP000325122">
    <property type="component" value="Unassembled WGS sequence"/>
</dbReference>
<keyword evidence="9 13" id="KW-0408">Iron</keyword>
<evidence type="ECO:0000259" key="14">
    <source>
        <dbReference type="PROSITE" id="PS51410"/>
    </source>
</evidence>
<keyword evidence="16" id="KW-1185">Reference proteome</keyword>
<proteinExistence type="inferred from homology"/>
<dbReference type="Gene3D" id="1.10.800.10">
    <property type="entry name" value="Aromatic amino acid hydroxylase"/>
    <property type="match status" value="1"/>
</dbReference>
<evidence type="ECO:0000256" key="12">
    <source>
        <dbReference type="ARBA" id="ARBA00029922"/>
    </source>
</evidence>
<dbReference type="UniPathway" id="UPA00139">
    <property type="reaction ID" value="UER00337"/>
</dbReference>
<dbReference type="EC" id="1.14.16.1" evidence="5"/>
<dbReference type="GO" id="GO:0005506">
    <property type="term" value="F:iron ion binding"/>
    <property type="evidence" value="ECO:0007669"/>
    <property type="project" value="InterPro"/>
</dbReference>
<sequence length="375" mass="42110">MAEDISTATPQRAIPQMGDAYFDPLLQDAGEGLEGPGGAMHRYARRPEGFMLGAADFDPETWLLSRQPLYTEAEHHRWRLLFDNQRKMLPGRACSDFLKGFAALEGAMKDGIPDFADLNAVLEPATGWRVVPVPELIPDNVFFWHLENRRFPAGAFIRGGKPKTLKVRKANEGAAPEHIAYSQVEDDLFYLQEPDIFHDVFGHVPMLMDPFFADYIAAYGKGGRRAIEHNRLKNFGAIYWYTVEFGLIQEAEGLRIYGAGILSSPDETLFSLYSDSPHRIALNVDRVMRTDYVISDFQDTYFVIDSFEALHKATAGRDFGPIYQRLPAGFTYATTALLDTDTVVSAGTQEYKFNGGKGKPRAMAHMDRLRTAHGR</sequence>
<keyword evidence="10 15" id="KW-0503">Monooxygenase</keyword>
<dbReference type="SUPFAM" id="SSF56534">
    <property type="entry name" value="Aromatic aminoacid monoxygenases, catalytic and oligomerization domains"/>
    <property type="match status" value="2"/>
</dbReference>
<keyword evidence="7 13" id="KW-0479">Metal-binding</keyword>
<evidence type="ECO:0000313" key="15">
    <source>
        <dbReference type="EMBL" id="KAA5803630.1"/>
    </source>
</evidence>
<dbReference type="InterPro" id="IPR036329">
    <property type="entry name" value="Aro-AA_hydroxylase_C_sf"/>
</dbReference>
<feature type="binding site" evidence="13">
    <location>
        <position position="198"/>
    </location>
    <ligand>
        <name>Fe cation</name>
        <dbReference type="ChEBI" id="CHEBI:24875"/>
    </ligand>
</feature>
<comment type="pathway">
    <text evidence="3">Amino-acid degradation; L-phenylalanine degradation; acetoacetate and fumarate from L-phenylalanine: step 1/6.</text>
</comment>
<evidence type="ECO:0000256" key="2">
    <source>
        <dbReference type="ARBA" id="ARBA00001954"/>
    </source>
</evidence>
<protein>
    <recommendedName>
        <fullName evidence="6">Phenylalanine-4-hydroxylase</fullName>
        <ecNumber evidence="5">1.14.16.1</ecNumber>
    </recommendedName>
    <alternativeName>
        <fullName evidence="12">Phe-4-monooxygenase</fullName>
    </alternativeName>
</protein>
<comment type="cofactor">
    <cofactor evidence="2 13">
        <name>Fe(2+)</name>
        <dbReference type="ChEBI" id="CHEBI:29033"/>
    </cofactor>
</comment>
<evidence type="ECO:0000256" key="10">
    <source>
        <dbReference type="ARBA" id="ARBA00023033"/>
    </source>
</evidence>
<dbReference type="InterPro" id="IPR018301">
    <property type="entry name" value="ArAA_hydroxylase_Fe/CU_BS"/>
</dbReference>
<dbReference type="CDD" id="cd03348">
    <property type="entry name" value="pro_PheOH"/>
    <property type="match status" value="1"/>
</dbReference>
<reference evidence="15 16" key="1">
    <citation type="submission" date="2019-09" db="EMBL/GenBank/DDBJ databases">
        <authorList>
            <person name="Kevbrin V."/>
            <person name="Grouzdev D.S."/>
        </authorList>
    </citation>
    <scope>NUCLEOTIDE SEQUENCE [LARGE SCALE GENOMIC DNA]</scope>
    <source>
        <strain evidence="15 16">G-192</strain>
    </source>
</reference>
<dbReference type="InterPro" id="IPR005960">
    <property type="entry name" value="Phe-4-hydroxylase_mono"/>
</dbReference>
<evidence type="ECO:0000256" key="5">
    <source>
        <dbReference type="ARBA" id="ARBA00011995"/>
    </source>
</evidence>
<dbReference type="EMBL" id="VWOJ01000002">
    <property type="protein sequence ID" value="KAA5803630.1"/>
    <property type="molecule type" value="Genomic_DNA"/>
</dbReference>
<comment type="similarity">
    <text evidence="4">Belongs to the biopterin-dependent aromatic amino acid hydroxylase family.</text>
</comment>
<evidence type="ECO:0000256" key="13">
    <source>
        <dbReference type="PIRSR" id="PIRSR601273-2"/>
    </source>
</evidence>
<evidence type="ECO:0000256" key="6">
    <source>
        <dbReference type="ARBA" id="ARBA00020276"/>
    </source>
</evidence>